<dbReference type="Proteomes" id="UP000320735">
    <property type="component" value="Unassembled WGS sequence"/>
</dbReference>
<dbReference type="SMART" id="SM00028">
    <property type="entry name" value="TPR"/>
    <property type="match status" value="2"/>
</dbReference>
<dbReference type="PANTHER" id="PTHR35038:SF8">
    <property type="entry name" value="C-TYPE POLYHEME CYTOCHROME OMCC"/>
    <property type="match status" value="1"/>
</dbReference>
<dbReference type="EMBL" id="SJPP01000002">
    <property type="protein sequence ID" value="TWU08968.1"/>
    <property type="molecule type" value="Genomic_DNA"/>
</dbReference>
<keyword evidence="4" id="KW-1133">Transmembrane helix</keyword>
<dbReference type="Gene3D" id="1.10.1130.10">
    <property type="entry name" value="Flavocytochrome C3, Chain A"/>
    <property type="match status" value="1"/>
</dbReference>
<dbReference type="InterPro" id="IPR051829">
    <property type="entry name" value="Multiheme_Cytochr_ET"/>
</dbReference>
<keyword evidence="4" id="KW-0472">Membrane</keyword>
<dbReference type="InterPro" id="IPR036280">
    <property type="entry name" value="Multihaem_cyt_sf"/>
</dbReference>
<dbReference type="Pfam" id="PF13181">
    <property type="entry name" value="TPR_8"/>
    <property type="match status" value="1"/>
</dbReference>
<evidence type="ECO:0000256" key="4">
    <source>
        <dbReference type="SAM" id="Phobius"/>
    </source>
</evidence>
<dbReference type="AlphaFoldDB" id="A0A5C6BAG8"/>
<keyword evidence="1" id="KW-0732">Signal</keyword>
<proteinExistence type="predicted"/>
<evidence type="ECO:0000256" key="3">
    <source>
        <dbReference type="SAM" id="MobiDB-lite"/>
    </source>
</evidence>
<evidence type="ECO:0000259" key="5">
    <source>
        <dbReference type="Pfam" id="PF13435"/>
    </source>
</evidence>
<comment type="caution">
    <text evidence="6">The sequence shown here is derived from an EMBL/GenBank/DDBJ whole genome shotgun (WGS) entry which is preliminary data.</text>
</comment>
<gene>
    <name evidence="6" type="ORF">CA54_42070</name>
</gene>
<organism evidence="6 7">
    <name type="scientific">Symmachiella macrocystis</name>
    <dbReference type="NCBI Taxonomy" id="2527985"/>
    <lineage>
        <taxon>Bacteria</taxon>
        <taxon>Pseudomonadati</taxon>
        <taxon>Planctomycetota</taxon>
        <taxon>Planctomycetia</taxon>
        <taxon>Planctomycetales</taxon>
        <taxon>Planctomycetaceae</taxon>
        <taxon>Symmachiella</taxon>
    </lineage>
</organism>
<dbReference type="InterPro" id="IPR023155">
    <property type="entry name" value="Cyt_c-552/4"/>
</dbReference>
<feature type="compositionally biased region" description="Polar residues" evidence="3">
    <location>
        <begin position="162"/>
        <end position="173"/>
    </location>
</feature>
<keyword evidence="4" id="KW-0812">Transmembrane</keyword>
<name>A0A5C6BAG8_9PLAN</name>
<dbReference type="SUPFAM" id="SSF48452">
    <property type="entry name" value="TPR-like"/>
    <property type="match status" value="1"/>
</dbReference>
<dbReference type="Gene3D" id="1.25.40.10">
    <property type="entry name" value="Tetratricopeptide repeat domain"/>
    <property type="match status" value="1"/>
</dbReference>
<dbReference type="PROSITE" id="PS50005">
    <property type="entry name" value="TPR"/>
    <property type="match status" value="1"/>
</dbReference>
<dbReference type="Pfam" id="PF13435">
    <property type="entry name" value="Cytochrome_C554"/>
    <property type="match status" value="1"/>
</dbReference>
<feature type="repeat" description="TPR" evidence="2">
    <location>
        <begin position="615"/>
        <end position="648"/>
    </location>
</feature>
<evidence type="ECO:0000313" key="7">
    <source>
        <dbReference type="Proteomes" id="UP000320735"/>
    </source>
</evidence>
<evidence type="ECO:0000256" key="2">
    <source>
        <dbReference type="PROSITE-ProRule" id="PRU00339"/>
    </source>
</evidence>
<dbReference type="PANTHER" id="PTHR35038">
    <property type="entry name" value="DISSIMILATORY SULFITE REDUCTASE SIRA"/>
    <property type="match status" value="1"/>
</dbReference>
<sequence length="773" mass="86915">MASSTVIFDKCGSFDENDQTLRHKHNAQRQCVVPHCRLGYDLHQPYLIKNMLVSGKRRPLQHGCNSFLPLHELLICDAAHLLRCTTDRAPLMTAPRKSDRSQRNSLNQRNKLHLVLRFVAILVIALLAAGTAVYFLAVPADPFPLPAEQVDDPPNPAVLTGDAQTGESPNLASSAPVHDWQSSDFVGSQVCADCHFEIAEAFAEHPMANTLAKVEDATSIEVLEDNTVEFATHGRRYRVERDGDRVVHTEYMTDADNNIVYEQPVDVHYAIGSGENARSYLIDRGGLLFESPVTWYNDKQKWDLSPGYHNNPRQRFNRRVIDGCVQCHSGHVNPLGDGTSNRFGDPPFQELGIGCERCHGPGKRHVEKYEAEDWDADSETADKLLIVNPAHLERGLKDSVCYQCHMKGKRRILRKGKSFHDFRPGMSTDDVWTTFVPPAPFDKDGTAQFSSHVEQMHSSACFVGSEGAMSCTTCHDPHRSPKPDQRAAFYRERCNTCHSEHGCSVPIEEREMPPALNSCIHCHMQSVGSNVPHTSQSDHRILRNPSSLQAEQQPSTRGEVWSIFGDSEQRLPEWEVQRARAIALSDQAIEEMNQPLMGQAITALESVLAHDRNDVHVLHLLGYLYELTRNHAQAKSYFEAALRINPQDEMSLKNLGLVGFRTRAIDLGLASYGRYLKVNKWDGTMFAPYIRMLAASGDLRAAAAAAEQGLQLDPTQLELRDITVKLYERLGDQKKSQQHLKLLQEINSQLTPWDQKRRDRLQQKVHKSQSADP</sequence>
<reference evidence="6 7" key="1">
    <citation type="submission" date="2019-02" db="EMBL/GenBank/DDBJ databases">
        <title>Deep-cultivation of Planctomycetes and their phenomic and genomic characterization uncovers novel biology.</title>
        <authorList>
            <person name="Wiegand S."/>
            <person name="Jogler M."/>
            <person name="Boedeker C."/>
            <person name="Pinto D."/>
            <person name="Vollmers J."/>
            <person name="Rivas-Marin E."/>
            <person name="Kohn T."/>
            <person name="Peeters S.H."/>
            <person name="Heuer A."/>
            <person name="Rast P."/>
            <person name="Oberbeckmann S."/>
            <person name="Bunk B."/>
            <person name="Jeske O."/>
            <person name="Meyerdierks A."/>
            <person name="Storesund J.E."/>
            <person name="Kallscheuer N."/>
            <person name="Luecker S."/>
            <person name="Lage O.M."/>
            <person name="Pohl T."/>
            <person name="Merkel B.J."/>
            <person name="Hornburger P."/>
            <person name="Mueller R.-W."/>
            <person name="Bruemmer F."/>
            <person name="Labrenz M."/>
            <person name="Spormann A.M."/>
            <person name="Op Den Camp H."/>
            <person name="Overmann J."/>
            <person name="Amann R."/>
            <person name="Jetten M.S.M."/>
            <person name="Mascher T."/>
            <person name="Medema M.H."/>
            <person name="Devos D.P."/>
            <person name="Kaster A.-K."/>
            <person name="Ovreas L."/>
            <person name="Rohde M."/>
            <person name="Galperin M.Y."/>
            <person name="Jogler C."/>
        </authorList>
    </citation>
    <scope>NUCLEOTIDE SEQUENCE [LARGE SCALE GENOMIC DNA]</scope>
    <source>
        <strain evidence="6 7">CA54</strain>
    </source>
</reference>
<dbReference type="InterPro" id="IPR019734">
    <property type="entry name" value="TPR_rpt"/>
</dbReference>
<keyword evidence="7" id="KW-1185">Reference proteome</keyword>
<keyword evidence="2" id="KW-0802">TPR repeat</keyword>
<dbReference type="SUPFAM" id="SSF48695">
    <property type="entry name" value="Multiheme cytochromes"/>
    <property type="match status" value="1"/>
</dbReference>
<feature type="domain" description="Cytochrome c-552/4" evidence="5">
    <location>
        <begin position="321"/>
        <end position="360"/>
    </location>
</feature>
<feature type="transmembrane region" description="Helical" evidence="4">
    <location>
        <begin position="114"/>
        <end position="137"/>
    </location>
</feature>
<protein>
    <submittedName>
        <fullName evidence="6">Tetratricopeptide repeat protein</fullName>
    </submittedName>
</protein>
<evidence type="ECO:0000256" key="1">
    <source>
        <dbReference type="ARBA" id="ARBA00022729"/>
    </source>
</evidence>
<feature type="region of interest" description="Disordered" evidence="3">
    <location>
        <begin position="147"/>
        <end position="174"/>
    </location>
</feature>
<accession>A0A5C6BAG8</accession>
<dbReference type="InterPro" id="IPR011990">
    <property type="entry name" value="TPR-like_helical_dom_sf"/>
</dbReference>
<evidence type="ECO:0000313" key="6">
    <source>
        <dbReference type="EMBL" id="TWU08968.1"/>
    </source>
</evidence>